<dbReference type="GO" id="GO:0000981">
    <property type="term" value="F:DNA-binding transcription factor activity, RNA polymerase II-specific"/>
    <property type="evidence" value="ECO:0007669"/>
    <property type="project" value="TreeGrafter"/>
</dbReference>
<accession>A0A166UPI4</accession>
<dbReference type="PANTHER" id="PTHR12360">
    <property type="entry name" value="NUCLEAR TRANSCRIPTION FACTOR, X-BOX BINDING 1 NFX1"/>
    <property type="match status" value="1"/>
</dbReference>
<dbReference type="AlphaFoldDB" id="A0A166UPI4"/>
<proteinExistence type="predicted"/>
<protein>
    <submittedName>
        <fullName evidence="2">NF-X1 type zinc finger family protein</fullName>
    </submittedName>
</protein>
<feature type="domain" description="R3H" evidence="1">
    <location>
        <begin position="102"/>
        <end position="165"/>
    </location>
</feature>
<dbReference type="OrthoDB" id="6512771at2759"/>
<dbReference type="Proteomes" id="UP000078544">
    <property type="component" value="Unassembled WGS sequence"/>
</dbReference>
<dbReference type="EMBL" id="AZGY01000001">
    <property type="protein sequence ID" value="OAA32794.1"/>
    <property type="molecule type" value="Genomic_DNA"/>
</dbReference>
<name>A0A166UPI4_9HYPO</name>
<dbReference type="STRING" id="1081109.A0A166UPI4"/>
<dbReference type="GO" id="GO:0005634">
    <property type="term" value="C:nucleus"/>
    <property type="evidence" value="ECO:0007669"/>
    <property type="project" value="TreeGrafter"/>
</dbReference>
<dbReference type="GO" id="GO:0000122">
    <property type="term" value="P:negative regulation of transcription by RNA polymerase II"/>
    <property type="evidence" value="ECO:0007669"/>
    <property type="project" value="TreeGrafter"/>
</dbReference>
<evidence type="ECO:0000259" key="1">
    <source>
        <dbReference type="PROSITE" id="PS51061"/>
    </source>
</evidence>
<keyword evidence="3" id="KW-1185">Reference proteome</keyword>
<dbReference type="InterPro" id="IPR001374">
    <property type="entry name" value="R3H_dom"/>
</dbReference>
<dbReference type="SMART" id="SM00393">
    <property type="entry name" value="R3H"/>
    <property type="match status" value="1"/>
</dbReference>
<sequence>MAKNTHANTTLPSTSSVCNESVACTSKAVIACPCGLRRQEVKCLASSSNPTPSRPDVKCDDECLRQERNRRLAAALNIDPTSHQNDHIPYSDVTLRLFRDNTTWAEAQEREFRVFAKSADEVRLRYKPMSKTNRQFLHCLAEDYGLESKSEDAEPLRHVVVFKGSRFVSAPGKTLAQCVRIRATQEAETAARAAASRAPSPPGLPAPTVQPFNSFLLSRPCFGLTVEDVESGLRSVFATQPSVHFETIFLPSEEVLLKAKTSYSAFLSPTALEQVLMAMKPRVAKVIEDAAIAGGVVLCRVESDAEITRRDGNTRTDASGWSAVAGRAVVNPDTLPTDQPRAGGRRLLGLRKKKVERETSWTTQLDGDVEC</sequence>
<organism evidence="2 3">
    <name type="scientific">Moelleriella libera RCEF 2490</name>
    <dbReference type="NCBI Taxonomy" id="1081109"/>
    <lineage>
        <taxon>Eukaryota</taxon>
        <taxon>Fungi</taxon>
        <taxon>Dikarya</taxon>
        <taxon>Ascomycota</taxon>
        <taxon>Pezizomycotina</taxon>
        <taxon>Sordariomycetes</taxon>
        <taxon>Hypocreomycetidae</taxon>
        <taxon>Hypocreales</taxon>
        <taxon>Clavicipitaceae</taxon>
        <taxon>Moelleriella</taxon>
    </lineage>
</organism>
<dbReference type="PANTHER" id="PTHR12360:SF12">
    <property type="entry name" value="TRANSCRIPTIONAL REPRESSOR NF-X1"/>
    <property type="match status" value="1"/>
</dbReference>
<evidence type="ECO:0000313" key="3">
    <source>
        <dbReference type="Proteomes" id="UP000078544"/>
    </source>
</evidence>
<dbReference type="GO" id="GO:0000977">
    <property type="term" value="F:RNA polymerase II transcription regulatory region sequence-specific DNA binding"/>
    <property type="evidence" value="ECO:0007669"/>
    <property type="project" value="TreeGrafter"/>
</dbReference>
<reference evidence="2 3" key="1">
    <citation type="journal article" date="2016" name="Genome Biol. Evol.">
        <title>Divergent and convergent evolution of fungal pathogenicity.</title>
        <authorList>
            <person name="Shang Y."/>
            <person name="Xiao G."/>
            <person name="Zheng P."/>
            <person name="Cen K."/>
            <person name="Zhan S."/>
            <person name="Wang C."/>
        </authorList>
    </citation>
    <scope>NUCLEOTIDE SEQUENCE [LARGE SCALE GENOMIC DNA]</scope>
    <source>
        <strain evidence="2 3">RCEF 2490</strain>
    </source>
</reference>
<comment type="caution">
    <text evidence="2">The sequence shown here is derived from an EMBL/GenBank/DDBJ whole genome shotgun (WGS) entry which is preliminary data.</text>
</comment>
<dbReference type="InterPro" id="IPR034078">
    <property type="entry name" value="NFX1_fam"/>
</dbReference>
<dbReference type="Gene3D" id="3.30.1370.50">
    <property type="entry name" value="R3H-like domain"/>
    <property type="match status" value="1"/>
</dbReference>
<dbReference type="Pfam" id="PF01424">
    <property type="entry name" value="R3H"/>
    <property type="match status" value="1"/>
</dbReference>
<dbReference type="InterPro" id="IPR036867">
    <property type="entry name" value="R3H_dom_sf"/>
</dbReference>
<gene>
    <name evidence="2" type="ORF">AAL_00259</name>
</gene>
<dbReference type="PROSITE" id="PS51061">
    <property type="entry name" value="R3H"/>
    <property type="match status" value="1"/>
</dbReference>
<dbReference type="SUPFAM" id="SSF82708">
    <property type="entry name" value="R3H domain"/>
    <property type="match status" value="1"/>
</dbReference>
<evidence type="ECO:0000313" key="2">
    <source>
        <dbReference type="EMBL" id="OAA32794.1"/>
    </source>
</evidence>
<dbReference type="FunFam" id="3.30.1370.50:FF:000006">
    <property type="entry name" value="NF-X1 finger transcription factor"/>
    <property type="match status" value="1"/>
</dbReference>